<feature type="domain" description="DUF1023" evidence="2">
    <location>
        <begin position="346"/>
        <end position="512"/>
    </location>
</feature>
<protein>
    <recommendedName>
        <fullName evidence="2">DUF1023 domain-containing protein</fullName>
    </recommendedName>
</protein>
<sequence>MTVSYAMLLAADPARWVDSAVAWRRLSRALDDHHDELSSGLTRQGQVWHGGTAAVAARESGAALVRRLGTAPPALLEVDQLLWRHAERIRLLQRRLAEALSAVRGTAVQVSADGHVSVVVPDIPRGGPPGLSGGQGSLPAAAGGARGSVPAGTAGGQGDVPAGTGGGRGSVPAGLAGWAGDAPGRAARLVPFGVPAPGASDVALAVRVSAEIDAVVREARAGDEDTARRLTALAKAAAQAWSGTPVPLPASGTPADVARWWAGLTETERAWLVAMRPEELGRLDGVPAAVRDRANRELLDRELDRLRDAAAAHPPAPGAQQRLTELTGLAARLDQTDPRAYLLRLDPSGDGRLVVAFGDPDAGDHVATYVPGVGTSLDGFAVEVDRAAALQARAAALAPGATTATVMWLGYDPPDGLDAASERAALAARGDLGAFQAGLVASHEGEPAHLSLIGHSYGSLTVGVAERDGTVAADEIVALGSPGMGVGSAAELARPGHVWASTSPNDIVLNAPSKGELALSALGGPAYMFAGSTVDAVVRGNADLWHGVDPSSEQFGARVFPSSRGTDPFHAHGLYFDEHSPALQTMAEIVTGESGTATSPTR</sequence>
<dbReference type="EMBL" id="BONI01000017">
    <property type="protein sequence ID" value="GIG05769.1"/>
    <property type="molecule type" value="Genomic_DNA"/>
</dbReference>
<feature type="region of interest" description="Disordered" evidence="1">
    <location>
        <begin position="123"/>
        <end position="169"/>
    </location>
</feature>
<evidence type="ECO:0000259" key="2">
    <source>
        <dbReference type="Pfam" id="PF06259"/>
    </source>
</evidence>
<comment type="caution">
    <text evidence="3">The sequence shown here is derived from an EMBL/GenBank/DDBJ whole genome shotgun (WGS) entry which is preliminary data.</text>
</comment>
<organism evidence="3 4">
    <name type="scientific">Catellatospora coxensis</name>
    <dbReference type="NCBI Taxonomy" id="310354"/>
    <lineage>
        <taxon>Bacteria</taxon>
        <taxon>Bacillati</taxon>
        <taxon>Actinomycetota</taxon>
        <taxon>Actinomycetes</taxon>
        <taxon>Micromonosporales</taxon>
        <taxon>Micromonosporaceae</taxon>
        <taxon>Catellatospora</taxon>
    </lineage>
</organism>
<evidence type="ECO:0000313" key="3">
    <source>
        <dbReference type="EMBL" id="GIG05769.1"/>
    </source>
</evidence>
<dbReference type="Pfam" id="PF06259">
    <property type="entry name" value="Abhydrolase_8"/>
    <property type="match status" value="1"/>
</dbReference>
<dbReference type="InterPro" id="IPR010427">
    <property type="entry name" value="DUF1023"/>
</dbReference>
<evidence type="ECO:0000256" key="1">
    <source>
        <dbReference type="SAM" id="MobiDB-lite"/>
    </source>
</evidence>
<proteinExistence type="predicted"/>
<dbReference type="Proteomes" id="UP000630887">
    <property type="component" value="Unassembled WGS sequence"/>
</dbReference>
<dbReference type="RefSeq" id="WP_203692185.1">
    <property type="nucleotide sequence ID" value="NZ_BAAALC010000027.1"/>
</dbReference>
<name>A0A8J3KYJ2_9ACTN</name>
<feature type="compositionally biased region" description="Gly residues" evidence="1">
    <location>
        <begin position="153"/>
        <end position="169"/>
    </location>
</feature>
<evidence type="ECO:0000313" key="4">
    <source>
        <dbReference type="Proteomes" id="UP000630887"/>
    </source>
</evidence>
<gene>
    <name evidence="3" type="ORF">Cco03nite_24690</name>
</gene>
<dbReference type="AlphaFoldDB" id="A0A8J3KYJ2"/>
<accession>A0A8J3KYJ2</accession>
<keyword evidence="4" id="KW-1185">Reference proteome</keyword>
<reference evidence="3 4" key="1">
    <citation type="submission" date="2021-01" db="EMBL/GenBank/DDBJ databases">
        <title>Whole genome shotgun sequence of Catellatospora coxensis NBRC 107359.</title>
        <authorList>
            <person name="Komaki H."/>
            <person name="Tamura T."/>
        </authorList>
    </citation>
    <scope>NUCLEOTIDE SEQUENCE [LARGE SCALE GENOMIC DNA]</scope>
    <source>
        <strain evidence="3 4">NBRC 107359</strain>
    </source>
</reference>